<accession>A0A077NB51</accession>
<dbReference type="Proteomes" id="UP000028511">
    <property type="component" value="Unassembled WGS sequence"/>
</dbReference>
<gene>
    <name evidence="1" type="ORF">XBP1_1980016</name>
</gene>
<dbReference type="AlphaFoldDB" id="A0A077NB51"/>
<organism evidence="1">
    <name type="scientific">Xenorhabdus bovienii str. puntauvense</name>
    <dbReference type="NCBI Taxonomy" id="1398201"/>
    <lineage>
        <taxon>Bacteria</taxon>
        <taxon>Pseudomonadati</taxon>
        <taxon>Pseudomonadota</taxon>
        <taxon>Gammaproteobacteria</taxon>
        <taxon>Enterobacterales</taxon>
        <taxon>Morganellaceae</taxon>
        <taxon>Xenorhabdus</taxon>
    </lineage>
</organism>
<reference evidence="1" key="1">
    <citation type="submission" date="2013-07" db="EMBL/GenBank/DDBJ databases">
        <title>Sub-species coevolution in mutualistic symbiosis.</title>
        <authorList>
            <person name="Murfin K."/>
            <person name="Klassen J."/>
            <person name="Lee M."/>
            <person name="Forst S."/>
            <person name="Stock P."/>
            <person name="Goodrich-Blair H."/>
        </authorList>
    </citation>
    <scope>NUCLEOTIDE SEQUENCE [LARGE SCALE GENOMIC DNA]</scope>
    <source>
        <strain evidence="1">Puntauvense</strain>
    </source>
</reference>
<evidence type="ECO:0000313" key="1">
    <source>
        <dbReference type="EMBL" id="CDG96224.1"/>
    </source>
</evidence>
<sequence length="220" mass="24368">MVKSSYALSSSTLVTEQRYTEQPQTKQPSPFPSQQIVGQVVNIFQDGKLMVKNQNHGWHCRQAASCLLAPAMGDRVLLVEADEQLWILAILERAEQQDPAVIKVSGDLSIMAQGNLNLSSNGLNITAENGNCHINEMQYSGGSLSAWVSVSKIIGNQFESVWQTVTQLSHRLFRHTTQTEQVHAGQLDMQAENYMRLHAQNTVITAKAITKIDAEQIHIG</sequence>
<proteinExistence type="predicted"/>
<dbReference type="EMBL" id="CBSW010000110">
    <property type="protein sequence ID" value="CDG96224.1"/>
    <property type="molecule type" value="Genomic_DNA"/>
</dbReference>
<name>A0A077NB51_XENBV</name>
<dbReference type="Pfam" id="PF12059">
    <property type="entry name" value="DUF3540"/>
    <property type="match status" value="1"/>
</dbReference>
<dbReference type="InterPro" id="IPR021927">
    <property type="entry name" value="DUF3540"/>
</dbReference>
<protein>
    <recommendedName>
        <fullName evidence="2">DUF3540 domain-containing protein</fullName>
    </recommendedName>
</protein>
<evidence type="ECO:0008006" key="2">
    <source>
        <dbReference type="Google" id="ProtNLM"/>
    </source>
</evidence>
<dbReference type="RefSeq" id="WP_038192072.1">
    <property type="nucleotide sequence ID" value="NZ_CAWLWN010000179.1"/>
</dbReference>
<comment type="caution">
    <text evidence="1">The sequence shown here is derived from an EMBL/GenBank/DDBJ whole genome shotgun (WGS) entry which is preliminary data.</text>
</comment>
<dbReference type="HOGENOM" id="CLU_102202_0_0_6"/>